<reference evidence="5" key="3">
    <citation type="submission" date="2025-09" db="UniProtKB">
        <authorList>
            <consortium name="Ensembl"/>
        </authorList>
    </citation>
    <scope>IDENTIFICATION</scope>
</reference>
<dbReference type="GO" id="GO:0006310">
    <property type="term" value="P:DNA recombination"/>
    <property type="evidence" value="ECO:0007669"/>
    <property type="project" value="InterPro"/>
</dbReference>
<dbReference type="STRING" id="244447.ENSCSEP00000009140"/>
<dbReference type="GO" id="GO:0042138">
    <property type="term" value="P:meiotic DNA double-strand break formation"/>
    <property type="evidence" value="ECO:0007669"/>
    <property type="project" value="InterPro"/>
</dbReference>
<dbReference type="FunCoup" id="A0A3P8V9N2">
    <property type="interactions" value="758"/>
</dbReference>
<dbReference type="Pfam" id="PF13971">
    <property type="entry name" value="Mei4"/>
    <property type="match status" value="2"/>
</dbReference>
<keyword evidence="1" id="KW-0469">Meiosis</keyword>
<dbReference type="GO" id="GO:0048477">
    <property type="term" value="P:oogenesis"/>
    <property type="evidence" value="ECO:0007669"/>
    <property type="project" value="TreeGrafter"/>
</dbReference>
<name>A0A3P8V9N2_CYNSE</name>
<reference evidence="5 6" key="1">
    <citation type="journal article" date="2014" name="Nat. Genet.">
        <title>Whole-genome sequence of a flatfish provides insights into ZW sex chromosome evolution and adaptation to a benthic lifestyle.</title>
        <authorList>
            <person name="Chen S."/>
            <person name="Zhang G."/>
            <person name="Shao C."/>
            <person name="Huang Q."/>
            <person name="Liu G."/>
            <person name="Zhang P."/>
            <person name="Song W."/>
            <person name="An N."/>
            <person name="Chalopin D."/>
            <person name="Volff J.N."/>
            <person name="Hong Y."/>
            <person name="Li Q."/>
            <person name="Sha Z."/>
            <person name="Zhou H."/>
            <person name="Xie M."/>
            <person name="Yu Q."/>
            <person name="Liu Y."/>
            <person name="Xiang H."/>
            <person name="Wang N."/>
            <person name="Wu K."/>
            <person name="Yang C."/>
            <person name="Zhou Q."/>
            <person name="Liao X."/>
            <person name="Yang L."/>
            <person name="Hu Q."/>
            <person name="Zhang J."/>
            <person name="Meng L."/>
            <person name="Jin L."/>
            <person name="Tian Y."/>
            <person name="Lian J."/>
            <person name="Yang J."/>
            <person name="Miao G."/>
            <person name="Liu S."/>
            <person name="Liang Z."/>
            <person name="Yan F."/>
            <person name="Li Y."/>
            <person name="Sun B."/>
            <person name="Zhang H."/>
            <person name="Zhang J."/>
            <person name="Zhu Y."/>
            <person name="Du M."/>
            <person name="Zhao Y."/>
            <person name="Schartl M."/>
            <person name="Tang Q."/>
            <person name="Wang J."/>
        </authorList>
    </citation>
    <scope>NUCLEOTIDE SEQUENCE</scope>
</reference>
<protein>
    <submittedName>
        <fullName evidence="5">Meiosis-specific, MEI4 homolog (S. cerevisiae)</fullName>
    </submittedName>
</protein>
<dbReference type="OMA" id="MYDITQY"/>
<dbReference type="Proteomes" id="UP000265120">
    <property type="component" value="Chromosome 7"/>
</dbReference>
<dbReference type="GO" id="GO:0007129">
    <property type="term" value="P:homologous chromosome pairing at meiosis"/>
    <property type="evidence" value="ECO:0007669"/>
    <property type="project" value="TreeGrafter"/>
</dbReference>
<comment type="similarity">
    <text evidence="2">Belongs to the MEI4L family.</text>
</comment>
<accession>A0A3P8V9N2</accession>
<dbReference type="GO" id="GO:0007283">
    <property type="term" value="P:spermatogenesis"/>
    <property type="evidence" value="ECO:0007669"/>
    <property type="project" value="TreeGrafter"/>
</dbReference>
<evidence type="ECO:0000313" key="6">
    <source>
        <dbReference type="Proteomes" id="UP000265120"/>
    </source>
</evidence>
<dbReference type="GeneTree" id="ENSGT00390000013856"/>
<dbReference type="PANTHER" id="PTHR28575">
    <property type="entry name" value="MEIOSIS-SPECIFIC PROTEIN MEI4"/>
    <property type="match status" value="1"/>
</dbReference>
<dbReference type="GO" id="GO:0000800">
    <property type="term" value="C:lateral element"/>
    <property type="evidence" value="ECO:0007669"/>
    <property type="project" value="TreeGrafter"/>
</dbReference>
<evidence type="ECO:0000256" key="1">
    <source>
        <dbReference type="ARBA" id="ARBA00023254"/>
    </source>
</evidence>
<keyword evidence="6" id="KW-1185">Reference proteome</keyword>
<evidence type="ECO:0000256" key="2">
    <source>
        <dbReference type="ARBA" id="ARBA00093453"/>
    </source>
</evidence>
<feature type="region of interest" description="Disordered" evidence="4">
    <location>
        <begin position="106"/>
        <end position="139"/>
    </location>
</feature>
<dbReference type="InterPro" id="IPR025888">
    <property type="entry name" value="MEI4"/>
</dbReference>
<proteinExistence type="inferred from homology"/>
<dbReference type="Ensembl" id="ENSCSET00000009248.1">
    <property type="protein sequence ID" value="ENSCSEP00000009140.1"/>
    <property type="gene ID" value="ENSCSEG00000005867.1"/>
</dbReference>
<keyword evidence="3" id="KW-0175">Coiled coil</keyword>
<reference evidence="5" key="2">
    <citation type="submission" date="2025-08" db="UniProtKB">
        <authorList>
            <consortium name="Ensembl"/>
        </authorList>
    </citation>
    <scope>IDENTIFICATION</scope>
</reference>
<evidence type="ECO:0000313" key="5">
    <source>
        <dbReference type="Ensembl" id="ENSCSEP00000009140.1"/>
    </source>
</evidence>
<feature type="compositionally biased region" description="Low complexity" evidence="4">
    <location>
        <begin position="118"/>
        <end position="136"/>
    </location>
</feature>
<dbReference type="InParanoid" id="A0A3P8V9N2"/>
<evidence type="ECO:0000256" key="3">
    <source>
        <dbReference type="SAM" id="Coils"/>
    </source>
</evidence>
<organism evidence="5 6">
    <name type="scientific">Cynoglossus semilaevis</name>
    <name type="common">Tongue sole</name>
    <dbReference type="NCBI Taxonomy" id="244447"/>
    <lineage>
        <taxon>Eukaryota</taxon>
        <taxon>Metazoa</taxon>
        <taxon>Chordata</taxon>
        <taxon>Craniata</taxon>
        <taxon>Vertebrata</taxon>
        <taxon>Euteleostomi</taxon>
        <taxon>Actinopterygii</taxon>
        <taxon>Neopterygii</taxon>
        <taxon>Teleostei</taxon>
        <taxon>Neoteleostei</taxon>
        <taxon>Acanthomorphata</taxon>
        <taxon>Carangaria</taxon>
        <taxon>Pleuronectiformes</taxon>
        <taxon>Pleuronectoidei</taxon>
        <taxon>Cynoglossidae</taxon>
        <taxon>Cynoglossinae</taxon>
        <taxon>Cynoglossus</taxon>
    </lineage>
</organism>
<sequence length="360" mass="39964">PAVKSYSCVDGFMEDKENNSVRLALALVIIRNKPAAMNARSYTEALAQNLQTQEQSWREKAEGLQQEVLRLRQEVVLAQVGTVPNSNSSTEQGTDRAKGFKERFSQDLFAPSDPPPDSDSLTPDLLLPDSQPLAPSYRPSQVPLDSSLYGHVNFLQTLCSLQRVKGDSRGLEVLWLSPGGGSGHGASSVLVESVCQLLEAVVGVCTHPGPHSPTPHVVEACDTAVRTMDLLCFLKLPSVEVRKQVEKTLTELTQALLMLQGDQPRQQDLDQRQHQNQNPSPALFRLDQYQNSCQLFWIVEQLLGSSSIRVEVDLEQTGFGRHLDRQVFLMSDEFPLFSIYMWRIGGLLRSSHTEKGSNVL</sequence>
<feature type="coiled-coil region" evidence="3">
    <location>
        <begin position="47"/>
        <end position="74"/>
    </location>
</feature>
<evidence type="ECO:0000256" key="4">
    <source>
        <dbReference type="SAM" id="MobiDB-lite"/>
    </source>
</evidence>
<dbReference type="AlphaFoldDB" id="A0A3P8V9N2"/>
<dbReference type="PANTHER" id="PTHR28575:SF1">
    <property type="entry name" value="MEIOSIS-SPECIFIC PROTEIN MEI4"/>
    <property type="match status" value="1"/>
</dbReference>